<sequence>MKGPDLLSEGFGILLTSFGFGHDDRIYLGSGHQENPISVWEKPESDVHCEFEMGLWKLLSTKLKESILVVHCVSNVVQEKGGLIERGVRLTEKVPLLNSASTEHHLYNPLRHFITG</sequence>
<reference evidence="1 2" key="1">
    <citation type="journal article" date="2019" name="Sci. Rep.">
        <title>Orb-weaving spider Araneus ventricosus genome elucidates the spidroin gene catalogue.</title>
        <authorList>
            <person name="Kono N."/>
            <person name="Nakamura H."/>
            <person name="Ohtoshi R."/>
            <person name="Moran D.A.P."/>
            <person name="Shinohara A."/>
            <person name="Yoshida Y."/>
            <person name="Fujiwara M."/>
            <person name="Mori M."/>
            <person name="Tomita M."/>
            <person name="Arakawa K."/>
        </authorList>
    </citation>
    <scope>NUCLEOTIDE SEQUENCE [LARGE SCALE GENOMIC DNA]</scope>
</reference>
<organism evidence="1 2">
    <name type="scientific">Araneus ventricosus</name>
    <name type="common">Orbweaver spider</name>
    <name type="synonym">Epeira ventricosa</name>
    <dbReference type="NCBI Taxonomy" id="182803"/>
    <lineage>
        <taxon>Eukaryota</taxon>
        <taxon>Metazoa</taxon>
        <taxon>Ecdysozoa</taxon>
        <taxon>Arthropoda</taxon>
        <taxon>Chelicerata</taxon>
        <taxon>Arachnida</taxon>
        <taxon>Araneae</taxon>
        <taxon>Araneomorphae</taxon>
        <taxon>Entelegynae</taxon>
        <taxon>Araneoidea</taxon>
        <taxon>Araneidae</taxon>
        <taxon>Araneus</taxon>
    </lineage>
</organism>
<dbReference type="AlphaFoldDB" id="A0A4Y2T7E0"/>
<keyword evidence="2" id="KW-1185">Reference proteome</keyword>
<gene>
    <name evidence="1" type="ORF">AVEN_248575_1</name>
</gene>
<name>A0A4Y2T7E0_ARAVE</name>
<comment type="caution">
    <text evidence="1">The sequence shown here is derived from an EMBL/GenBank/DDBJ whole genome shotgun (WGS) entry which is preliminary data.</text>
</comment>
<evidence type="ECO:0000313" key="1">
    <source>
        <dbReference type="EMBL" id="GBN96477.1"/>
    </source>
</evidence>
<proteinExistence type="predicted"/>
<dbReference type="Proteomes" id="UP000499080">
    <property type="component" value="Unassembled WGS sequence"/>
</dbReference>
<evidence type="ECO:0000313" key="2">
    <source>
        <dbReference type="Proteomes" id="UP000499080"/>
    </source>
</evidence>
<accession>A0A4Y2T7E0</accession>
<protein>
    <submittedName>
        <fullName evidence="1">Uncharacterized protein</fullName>
    </submittedName>
</protein>
<dbReference type="EMBL" id="BGPR01026613">
    <property type="protein sequence ID" value="GBN96477.1"/>
    <property type="molecule type" value="Genomic_DNA"/>
</dbReference>